<evidence type="ECO:0000313" key="3">
    <source>
        <dbReference type="Proteomes" id="UP001064971"/>
    </source>
</evidence>
<evidence type="ECO:0000256" key="1">
    <source>
        <dbReference type="SAM" id="MobiDB-lite"/>
    </source>
</evidence>
<dbReference type="SUPFAM" id="SSF50475">
    <property type="entry name" value="FMN-binding split barrel"/>
    <property type="match status" value="1"/>
</dbReference>
<accession>A0ABM8ABB0</accession>
<sequence>MYIPAHNRMDNRDELLRFMRAHSFATLVTAPGGVPFATHLPLLIQEEADTVFLRSHLARANGQWRHFGDQEVLVIFQGPHALVDPGWYDSVPNVPTWNYAVVHAYGHARVVEGEVTRAIAYGMVGAFTPDMRAIPEEFERRLLAGVVTFEVAVTRLEGKYKLSQNKSAPDRANVRRELSRSPHGHERETAGLMEAED</sequence>
<dbReference type="RefSeq" id="WP_264776848.1">
    <property type="nucleotide sequence ID" value="NZ_AP026560.1"/>
</dbReference>
<dbReference type="Pfam" id="PF04299">
    <property type="entry name" value="FMN_bind_2"/>
    <property type="match status" value="1"/>
</dbReference>
<dbReference type="PANTHER" id="PTHR35802">
    <property type="entry name" value="PROTEASE SYNTHASE AND SPORULATION PROTEIN PAI 2"/>
    <property type="match status" value="1"/>
</dbReference>
<dbReference type="Gene3D" id="2.30.110.10">
    <property type="entry name" value="Electron Transport, Fmn-binding Protein, Chain A"/>
    <property type="match status" value="1"/>
</dbReference>
<name>A0ABM8ABB0_9DEIO</name>
<evidence type="ECO:0000313" key="2">
    <source>
        <dbReference type="EMBL" id="BDP41061.1"/>
    </source>
</evidence>
<reference evidence="2" key="1">
    <citation type="submission" date="2022-07" db="EMBL/GenBank/DDBJ databases">
        <title>Complete Genome Sequence of the Radioresistant Bacterium Deinococcus aetherius ST0316, Isolated from the Air Dust collected in Lower Stratosphere above Japan.</title>
        <authorList>
            <person name="Satoh K."/>
            <person name="Hagiwara K."/>
            <person name="Katsumata K."/>
            <person name="Kubo A."/>
            <person name="Yokobori S."/>
            <person name="Yamagishi A."/>
            <person name="Oono Y."/>
            <person name="Narumi I."/>
        </authorList>
    </citation>
    <scope>NUCLEOTIDE SEQUENCE</scope>
    <source>
        <strain evidence="2">ST0316</strain>
    </source>
</reference>
<dbReference type="PANTHER" id="PTHR35802:SF1">
    <property type="entry name" value="PROTEASE SYNTHASE AND SPORULATION PROTEIN PAI 2"/>
    <property type="match status" value="1"/>
</dbReference>
<feature type="region of interest" description="Disordered" evidence="1">
    <location>
        <begin position="164"/>
        <end position="197"/>
    </location>
</feature>
<dbReference type="InterPro" id="IPR012349">
    <property type="entry name" value="Split_barrel_FMN-bd"/>
</dbReference>
<feature type="compositionally biased region" description="Basic and acidic residues" evidence="1">
    <location>
        <begin position="168"/>
        <end position="189"/>
    </location>
</feature>
<protein>
    <submittedName>
        <fullName evidence="2">Transcriptional regulator</fullName>
    </submittedName>
</protein>
<keyword evidence="3" id="KW-1185">Reference proteome</keyword>
<dbReference type="PIRSF" id="PIRSF010372">
    <property type="entry name" value="PaiB"/>
    <property type="match status" value="1"/>
</dbReference>
<dbReference type="EMBL" id="AP026560">
    <property type="protein sequence ID" value="BDP41061.1"/>
    <property type="molecule type" value="Genomic_DNA"/>
</dbReference>
<dbReference type="Proteomes" id="UP001064971">
    <property type="component" value="Chromosome"/>
</dbReference>
<gene>
    <name evidence="2" type="ORF">DAETH_10300</name>
</gene>
<proteinExistence type="predicted"/>
<organism evidence="2 3">
    <name type="scientific">Deinococcus aetherius</name>
    <dbReference type="NCBI Taxonomy" id="200252"/>
    <lineage>
        <taxon>Bacteria</taxon>
        <taxon>Thermotogati</taxon>
        <taxon>Deinococcota</taxon>
        <taxon>Deinococci</taxon>
        <taxon>Deinococcales</taxon>
        <taxon>Deinococcaceae</taxon>
        <taxon>Deinococcus</taxon>
    </lineage>
</organism>
<dbReference type="InterPro" id="IPR007396">
    <property type="entry name" value="TR_PAI2-type"/>
</dbReference>